<sequence length="349" mass="39750">MRITLMAGVVALMLSGCSTTALYDFESFPVFKGEASSEEHADVPLAVNLYPQVEKEFFEVSSGALTVLAANMLADKLGVEFVEWHHSLNPYEFTQRRHQVFDLEYENPQAGFLALFDRSGLLPFYDSKTNTVFVHPYSMQLSNVNQSTVFTPLFDQARAGRKDVEDARKARLAASWLKYNYYEGYTLHQTISAWSKHAGYSSLVWYLPREKYADLLDYQFAESDYEVGRNSLHAIQNLIRTSLQETESDLLVSAHHEEDTNRLIIHPYHSTERLVTFEVEPTSVKSNLLRMADFYGYTLEYLATDYAVTVPYVTVLSRFMGESVGVVAEGYPVSIQTIESSKVIRVRNK</sequence>
<proteinExistence type="predicted"/>
<name>A0AAN0XZ00_9VIBR</name>
<keyword evidence="2" id="KW-0614">Plasmid</keyword>
<feature type="chain" id="PRO_5042939406" evidence="1">
    <location>
        <begin position="24"/>
        <end position="349"/>
    </location>
</feature>
<dbReference type="RefSeq" id="WP_065211099.1">
    <property type="nucleotide sequence ID" value="NZ_CP016179.1"/>
</dbReference>
<dbReference type="KEGG" id="vbr:A6E01_19175"/>
<organism evidence="2 3">
    <name type="scientific">Vibrio breoganii</name>
    <dbReference type="NCBI Taxonomy" id="553239"/>
    <lineage>
        <taxon>Bacteria</taxon>
        <taxon>Pseudomonadati</taxon>
        <taxon>Pseudomonadota</taxon>
        <taxon>Gammaproteobacteria</taxon>
        <taxon>Vibrionales</taxon>
        <taxon>Vibrionaceae</taxon>
        <taxon>Vibrio</taxon>
    </lineage>
</organism>
<gene>
    <name evidence="2" type="ORF">A6E01_19175</name>
</gene>
<accession>A0AAN0XZ00</accession>
<dbReference type="Proteomes" id="UP000092018">
    <property type="component" value="Plasmid unnamed1"/>
</dbReference>
<feature type="signal peptide" evidence="1">
    <location>
        <begin position="1"/>
        <end position="23"/>
    </location>
</feature>
<protein>
    <submittedName>
        <fullName evidence="2">Uncharacterized protein</fullName>
    </submittedName>
</protein>
<dbReference type="PROSITE" id="PS51257">
    <property type="entry name" value="PROKAR_LIPOPROTEIN"/>
    <property type="match status" value="1"/>
</dbReference>
<reference evidence="2 3" key="1">
    <citation type="submission" date="2016-06" db="EMBL/GenBank/DDBJ databases">
        <title>Adaptive Radiation by Waves of Gene Transfer Leads to Fine-Scale Resource Partitioning in Marine Microbes.</title>
        <authorList>
            <person name="Hehemann J.-H."/>
            <person name="Arevalo P."/>
            <person name="Datta M.S."/>
            <person name="Yu X."/>
            <person name="Corzett C."/>
            <person name="Henschel A."/>
            <person name="Preheim S.P."/>
            <person name="Timberlake S."/>
            <person name="Alm E.J."/>
            <person name="Polz M.F."/>
        </authorList>
    </citation>
    <scope>NUCLEOTIDE SEQUENCE [LARGE SCALE GENOMIC DNA]</scope>
    <source>
        <strain evidence="2 3">FF50</strain>
        <plasmid evidence="2 3">unnamed1</plasmid>
    </source>
</reference>
<geneLocation type="plasmid" evidence="2 3">
    <name>unnamed1</name>
</geneLocation>
<evidence type="ECO:0000313" key="2">
    <source>
        <dbReference type="EMBL" id="ANO35337.1"/>
    </source>
</evidence>
<evidence type="ECO:0000313" key="3">
    <source>
        <dbReference type="Proteomes" id="UP000092018"/>
    </source>
</evidence>
<keyword evidence="1" id="KW-0732">Signal</keyword>
<dbReference type="AlphaFoldDB" id="A0AAN0XZ00"/>
<dbReference type="EMBL" id="CP016179">
    <property type="protein sequence ID" value="ANO35337.1"/>
    <property type="molecule type" value="Genomic_DNA"/>
</dbReference>
<evidence type="ECO:0000256" key="1">
    <source>
        <dbReference type="SAM" id="SignalP"/>
    </source>
</evidence>